<dbReference type="SUPFAM" id="SSF103473">
    <property type="entry name" value="MFS general substrate transporter"/>
    <property type="match status" value="1"/>
</dbReference>
<organism evidence="8 9">
    <name type="scientific">Favolaschia claudopus</name>
    <dbReference type="NCBI Taxonomy" id="2862362"/>
    <lineage>
        <taxon>Eukaryota</taxon>
        <taxon>Fungi</taxon>
        <taxon>Dikarya</taxon>
        <taxon>Basidiomycota</taxon>
        <taxon>Agaricomycotina</taxon>
        <taxon>Agaricomycetes</taxon>
        <taxon>Agaricomycetidae</taxon>
        <taxon>Agaricales</taxon>
        <taxon>Marasmiineae</taxon>
        <taxon>Mycenaceae</taxon>
        <taxon>Favolaschia</taxon>
    </lineage>
</organism>
<keyword evidence="2" id="KW-0813">Transport</keyword>
<feature type="transmembrane region" description="Helical" evidence="6">
    <location>
        <begin position="285"/>
        <end position="309"/>
    </location>
</feature>
<feature type="transmembrane region" description="Helical" evidence="6">
    <location>
        <begin position="407"/>
        <end position="427"/>
    </location>
</feature>
<keyword evidence="9" id="KW-1185">Reference proteome</keyword>
<name>A0AAW0DS75_9AGAR</name>
<dbReference type="PANTHER" id="PTHR43791">
    <property type="entry name" value="PERMEASE-RELATED"/>
    <property type="match status" value="1"/>
</dbReference>
<feature type="transmembrane region" description="Helical" evidence="6">
    <location>
        <begin position="178"/>
        <end position="199"/>
    </location>
</feature>
<keyword evidence="5 6" id="KW-0472">Membrane</keyword>
<sequence>MSASLKDIDNEKSAVDYREDAESQTDSYVYDEAAERTLLRKQDIRIIPLSSAIYLLAYLDRSNIGNAKILNSETHNDLLSETHMTSLQYTIALMVFLIAYALFEVPSNYLLKRLSPSRWIAFLMLVWGALTMGLGGTHTYAEVTVVRFLLGVFEAGLFPGLVYFLTFWYRTEERSMRVAFILASATLAGAFGGAIAFAVGHMNQDQGLSAWRWLFILEGLPSCLSSFLVFFLLPDYPETARWLTPEEKKLAAHRLRNQGSLGSSKPMTWHEAKDTLMDWRLYGHYAIYFGVSPPFSSLSLFTPSIVAGLGFKSLKANLMTVPPYAAAYFVTVLTSWSADRYNSRGLHSGIACLVGAAGFIASAVLPADAYPHRYGALIVGACGSFASIPPLLGWITSNTFSTASAGLVIALNISFGAPGQIVGVWIYKANEAQKGYPTGHWTNAALLLFSAAGCLGLSLFYRRRNAELFRQGGEQRLYRY</sequence>
<dbReference type="InterPro" id="IPR020846">
    <property type="entry name" value="MFS_dom"/>
</dbReference>
<feature type="domain" description="Major facilitator superfamily (MFS) profile" evidence="7">
    <location>
        <begin position="46"/>
        <end position="468"/>
    </location>
</feature>
<evidence type="ECO:0000256" key="3">
    <source>
        <dbReference type="ARBA" id="ARBA00022692"/>
    </source>
</evidence>
<dbReference type="InterPro" id="IPR011701">
    <property type="entry name" value="MFS"/>
</dbReference>
<dbReference type="Pfam" id="PF07690">
    <property type="entry name" value="MFS_1"/>
    <property type="match status" value="1"/>
</dbReference>
<feature type="transmembrane region" description="Helical" evidence="6">
    <location>
        <begin position="350"/>
        <end position="367"/>
    </location>
</feature>
<dbReference type="Proteomes" id="UP001362999">
    <property type="component" value="Unassembled WGS sequence"/>
</dbReference>
<protein>
    <submittedName>
        <fullName evidence="8">MFS transporter</fullName>
    </submittedName>
</protein>
<feature type="transmembrane region" description="Helical" evidence="6">
    <location>
        <begin position="146"/>
        <end position="166"/>
    </location>
</feature>
<dbReference type="EMBL" id="JAWWNJ010000005">
    <property type="protein sequence ID" value="KAK7055512.1"/>
    <property type="molecule type" value="Genomic_DNA"/>
</dbReference>
<evidence type="ECO:0000259" key="7">
    <source>
        <dbReference type="PROSITE" id="PS50850"/>
    </source>
</evidence>
<comment type="subcellular location">
    <subcellularLocation>
        <location evidence="1">Membrane</location>
        <topology evidence="1">Multi-pass membrane protein</topology>
    </subcellularLocation>
</comment>
<dbReference type="GO" id="GO:0016020">
    <property type="term" value="C:membrane"/>
    <property type="evidence" value="ECO:0007669"/>
    <property type="project" value="UniProtKB-SubCell"/>
</dbReference>
<dbReference type="Gene3D" id="1.20.1250.20">
    <property type="entry name" value="MFS general substrate transporter like domains"/>
    <property type="match status" value="2"/>
</dbReference>
<keyword evidence="4 6" id="KW-1133">Transmembrane helix</keyword>
<dbReference type="GO" id="GO:0022857">
    <property type="term" value="F:transmembrane transporter activity"/>
    <property type="evidence" value="ECO:0007669"/>
    <property type="project" value="InterPro"/>
</dbReference>
<comment type="caution">
    <text evidence="8">The sequence shown here is derived from an EMBL/GenBank/DDBJ whole genome shotgun (WGS) entry which is preliminary data.</text>
</comment>
<feature type="transmembrane region" description="Helical" evidence="6">
    <location>
        <begin position="87"/>
        <end position="107"/>
    </location>
</feature>
<proteinExistence type="predicted"/>
<keyword evidence="3 6" id="KW-0812">Transmembrane</keyword>
<dbReference type="FunFam" id="1.20.1250.20:FF:000057">
    <property type="entry name" value="MFS general substrate transporter"/>
    <property type="match status" value="1"/>
</dbReference>
<evidence type="ECO:0000256" key="2">
    <source>
        <dbReference type="ARBA" id="ARBA00022448"/>
    </source>
</evidence>
<dbReference type="FunFam" id="1.20.1250.20:FF:000013">
    <property type="entry name" value="MFS general substrate transporter"/>
    <property type="match status" value="1"/>
</dbReference>
<evidence type="ECO:0000256" key="6">
    <source>
        <dbReference type="SAM" id="Phobius"/>
    </source>
</evidence>
<evidence type="ECO:0000313" key="9">
    <source>
        <dbReference type="Proteomes" id="UP001362999"/>
    </source>
</evidence>
<evidence type="ECO:0000313" key="8">
    <source>
        <dbReference type="EMBL" id="KAK7055512.1"/>
    </source>
</evidence>
<evidence type="ECO:0000256" key="4">
    <source>
        <dbReference type="ARBA" id="ARBA00022989"/>
    </source>
</evidence>
<dbReference type="PANTHER" id="PTHR43791:SF49">
    <property type="entry name" value="TRANSPORTER, PUTATIVE (AFU_ORTHOLOGUE AFUA_4G04250)-RELATED"/>
    <property type="match status" value="1"/>
</dbReference>
<dbReference type="AlphaFoldDB" id="A0AAW0DS75"/>
<evidence type="ECO:0000256" key="5">
    <source>
        <dbReference type="ARBA" id="ARBA00023136"/>
    </source>
</evidence>
<feature type="transmembrane region" description="Helical" evidence="6">
    <location>
        <begin position="211"/>
        <end position="233"/>
    </location>
</feature>
<feature type="transmembrane region" description="Helical" evidence="6">
    <location>
        <begin position="321"/>
        <end position="338"/>
    </location>
</feature>
<feature type="transmembrane region" description="Helical" evidence="6">
    <location>
        <begin position="373"/>
        <end position="395"/>
    </location>
</feature>
<reference evidence="8 9" key="1">
    <citation type="journal article" date="2024" name="J Genomics">
        <title>Draft genome sequencing and assembly of Favolaschia claudopus CIRM-BRFM 2984 isolated from oak limbs.</title>
        <authorList>
            <person name="Navarro D."/>
            <person name="Drula E."/>
            <person name="Chaduli D."/>
            <person name="Cazenave R."/>
            <person name="Ahrendt S."/>
            <person name="Wang J."/>
            <person name="Lipzen A."/>
            <person name="Daum C."/>
            <person name="Barry K."/>
            <person name="Grigoriev I.V."/>
            <person name="Favel A."/>
            <person name="Rosso M.N."/>
            <person name="Martin F."/>
        </authorList>
    </citation>
    <scope>NUCLEOTIDE SEQUENCE [LARGE SCALE GENOMIC DNA]</scope>
    <source>
        <strain evidence="8 9">CIRM-BRFM 2984</strain>
    </source>
</reference>
<dbReference type="InterPro" id="IPR036259">
    <property type="entry name" value="MFS_trans_sf"/>
</dbReference>
<evidence type="ECO:0000256" key="1">
    <source>
        <dbReference type="ARBA" id="ARBA00004141"/>
    </source>
</evidence>
<feature type="transmembrane region" description="Helical" evidence="6">
    <location>
        <begin position="119"/>
        <end position="140"/>
    </location>
</feature>
<feature type="transmembrane region" description="Helical" evidence="6">
    <location>
        <begin position="439"/>
        <end position="461"/>
    </location>
</feature>
<dbReference type="PROSITE" id="PS50850">
    <property type="entry name" value="MFS"/>
    <property type="match status" value="1"/>
</dbReference>
<gene>
    <name evidence="8" type="ORF">R3P38DRAFT_1358763</name>
</gene>
<accession>A0AAW0DS75</accession>